<name>A0A523B993_9CREN</name>
<organism evidence="2 3">
    <name type="scientific">Thermoproteota archaeon</name>
    <dbReference type="NCBI Taxonomy" id="2056631"/>
    <lineage>
        <taxon>Archaea</taxon>
        <taxon>Thermoproteota</taxon>
    </lineage>
</organism>
<dbReference type="Gene3D" id="3.50.80.10">
    <property type="entry name" value="D-tyrosyl-tRNA(Tyr) deacylase"/>
    <property type="match status" value="1"/>
</dbReference>
<dbReference type="GO" id="GO:0005524">
    <property type="term" value="F:ATP binding"/>
    <property type="evidence" value="ECO:0007669"/>
    <property type="project" value="InterPro"/>
</dbReference>
<dbReference type="Proteomes" id="UP000315399">
    <property type="component" value="Unassembled WGS sequence"/>
</dbReference>
<accession>A0A523B993</accession>
<reference evidence="2 3" key="1">
    <citation type="journal article" date="2019" name="Nat. Microbiol.">
        <title>Expanding anaerobic alkane metabolism in the domain of Archaea.</title>
        <authorList>
            <person name="Wang Y."/>
            <person name="Wegener G."/>
            <person name="Hou J."/>
            <person name="Wang F."/>
            <person name="Xiao X."/>
        </authorList>
    </citation>
    <scope>NUCLEOTIDE SEQUENCE [LARGE SCALE GENOMIC DNA]</scope>
    <source>
        <strain evidence="2">WYZ-LMO10</strain>
    </source>
</reference>
<feature type="domain" description="Threonyl-tRNA synthetase editing" evidence="1">
    <location>
        <begin position="1"/>
        <end position="138"/>
    </location>
</feature>
<dbReference type="AlphaFoldDB" id="A0A523B993"/>
<dbReference type="InterPro" id="IPR023509">
    <property type="entry name" value="DTD-like_sf"/>
</dbReference>
<comment type="caution">
    <text evidence="2">The sequence shown here is derived from an EMBL/GenBank/DDBJ whole genome shotgun (WGS) entry which is preliminary data.</text>
</comment>
<dbReference type="EMBL" id="QNVH01000071">
    <property type="protein sequence ID" value="TDA37495.1"/>
    <property type="molecule type" value="Genomic_DNA"/>
</dbReference>
<proteinExistence type="predicted"/>
<evidence type="ECO:0000259" key="1">
    <source>
        <dbReference type="Pfam" id="PF08915"/>
    </source>
</evidence>
<evidence type="ECO:0000313" key="2">
    <source>
        <dbReference type="EMBL" id="TDA37495.1"/>
    </source>
</evidence>
<dbReference type="GO" id="GO:0005737">
    <property type="term" value="C:cytoplasm"/>
    <property type="evidence" value="ECO:0007669"/>
    <property type="project" value="InterPro"/>
</dbReference>
<dbReference type="GO" id="GO:0004829">
    <property type="term" value="F:threonine-tRNA ligase activity"/>
    <property type="evidence" value="ECO:0007669"/>
    <property type="project" value="InterPro"/>
</dbReference>
<protein>
    <recommendedName>
        <fullName evidence="1">Threonyl-tRNA synthetase editing domain-containing protein</fullName>
    </recommendedName>
</protein>
<dbReference type="Pfam" id="PF08915">
    <property type="entry name" value="tRNA-Thr_ED"/>
    <property type="match status" value="1"/>
</dbReference>
<evidence type="ECO:0000313" key="3">
    <source>
        <dbReference type="Proteomes" id="UP000315399"/>
    </source>
</evidence>
<dbReference type="InterPro" id="IPR015011">
    <property type="entry name" value="Threonyl-tRNA_syn_edit_dom_arc"/>
</dbReference>
<dbReference type="GO" id="GO:0008270">
    <property type="term" value="F:zinc ion binding"/>
    <property type="evidence" value="ECO:0007669"/>
    <property type="project" value="InterPro"/>
</dbReference>
<gene>
    <name evidence="2" type="ORF">DSO08_05725</name>
</gene>
<sequence length="147" mass="16714">MRMLSMHCESFNYVTTIPTRLAEPVDERCKKCQVRDAMVVFVTVERMDECAIHEVAYRSCAEILSMMNHIGKKVIVLFPFSHLSNDLADPKFANKVLDEIQKCLNGLGYTVYKAPFGWEKKFSLTCKGHPLAQALRVINPSNKRGSD</sequence>